<dbReference type="Gene3D" id="1.20.970.30">
    <property type="entry name" value="eIF4G, eIF4E-binding domain"/>
    <property type="match status" value="1"/>
</dbReference>
<dbReference type="InterPro" id="IPR036211">
    <property type="entry name" value="eIF4G_eIF4E-bd_sf"/>
</dbReference>
<feature type="domain" description="MI" evidence="9">
    <location>
        <begin position="722"/>
        <end position="843"/>
    </location>
</feature>
<dbReference type="EMBL" id="KZ293681">
    <property type="protein sequence ID" value="PBK86891.1"/>
    <property type="molecule type" value="Genomic_DNA"/>
</dbReference>
<evidence type="ECO:0000313" key="11">
    <source>
        <dbReference type="Proteomes" id="UP000217790"/>
    </source>
</evidence>
<accession>A0A2H3CV31</accession>
<keyword evidence="6" id="KW-0694">RNA-binding</keyword>
<dbReference type="GO" id="GO:0010494">
    <property type="term" value="C:cytoplasmic stress granule"/>
    <property type="evidence" value="ECO:0007669"/>
    <property type="project" value="UniProtKB-ARBA"/>
</dbReference>
<evidence type="ECO:0000256" key="8">
    <source>
        <dbReference type="SAM" id="MobiDB-lite"/>
    </source>
</evidence>
<feature type="region of interest" description="Disordered" evidence="8">
    <location>
        <begin position="562"/>
        <end position="723"/>
    </location>
</feature>
<name>A0A2H3CV31_ARMGA</name>
<dbReference type="PANTHER" id="PTHR23253">
    <property type="entry name" value="EUKARYOTIC TRANSLATION INITIATION FACTOR 4 GAMMA"/>
    <property type="match status" value="1"/>
</dbReference>
<keyword evidence="11" id="KW-1185">Reference proteome</keyword>
<dbReference type="STRING" id="47427.A0A2H3CV31"/>
<feature type="region of interest" description="Disordered" evidence="8">
    <location>
        <begin position="69"/>
        <end position="97"/>
    </location>
</feature>
<feature type="region of interest" description="Disordered" evidence="8">
    <location>
        <begin position="1"/>
        <end position="42"/>
    </location>
</feature>
<dbReference type="OMA" id="MEKDHQP"/>
<feature type="compositionally biased region" description="Acidic residues" evidence="8">
    <location>
        <begin position="703"/>
        <end position="717"/>
    </location>
</feature>
<dbReference type="Gene3D" id="1.25.40.180">
    <property type="match status" value="2"/>
</dbReference>
<feature type="compositionally biased region" description="Low complexity" evidence="8">
    <location>
        <begin position="648"/>
        <end position="659"/>
    </location>
</feature>
<evidence type="ECO:0000256" key="5">
    <source>
        <dbReference type="ARBA" id="ARBA00022553"/>
    </source>
</evidence>
<dbReference type="GO" id="GO:0003729">
    <property type="term" value="F:mRNA binding"/>
    <property type="evidence" value="ECO:0007669"/>
    <property type="project" value="TreeGrafter"/>
</dbReference>
<dbReference type="Pfam" id="PF02854">
    <property type="entry name" value="MIF4G"/>
    <property type="match status" value="1"/>
</dbReference>
<feature type="compositionally biased region" description="Basic and acidic residues" evidence="8">
    <location>
        <begin position="10"/>
        <end position="25"/>
    </location>
</feature>
<dbReference type="InParanoid" id="A0A2H3CV31"/>
<dbReference type="GO" id="GO:0016281">
    <property type="term" value="C:eukaryotic translation initiation factor 4F complex"/>
    <property type="evidence" value="ECO:0007669"/>
    <property type="project" value="TreeGrafter"/>
</dbReference>
<dbReference type="InterPro" id="IPR016024">
    <property type="entry name" value="ARM-type_fold"/>
</dbReference>
<evidence type="ECO:0000256" key="2">
    <source>
        <dbReference type="ARBA" id="ARBA00005775"/>
    </source>
</evidence>
<evidence type="ECO:0000313" key="10">
    <source>
        <dbReference type="EMBL" id="PBK86891.1"/>
    </source>
</evidence>
<feature type="compositionally biased region" description="Polar residues" evidence="8">
    <location>
        <begin position="619"/>
        <end position="636"/>
    </location>
</feature>
<gene>
    <name evidence="10" type="ORF">ARMGADRAFT_1086004</name>
</gene>
<dbReference type="PANTHER" id="PTHR23253:SF9">
    <property type="entry name" value="EUKARYOTIC TRANSLATION INITIATION FACTOR 4 GAMMA 2"/>
    <property type="match status" value="1"/>
</dbReference>
<proteinExistence type="inferred from homology"/>
<sequence>MSGSPSKLIHMKEVTDEDRGGDTKHASSGWDRMSIPRKEVTEKRLCLEDGEKERARIAAEESVKAEPRINITSPPSGLPRPHPGPLGISTTKANIPVPPPSALATARIIDELGRFPYPEGIKGPKVELNINARDGKFIYDREFLLQFMPVCKEKPESLAAPDAIVPYPTSQPMHIGSKLGEKHNHSNRVPDPESAAALAQSLFEPVAPLRTRSKRGEKRKDSNRVPTGPGSPHGYSMGHESSAALAQSMLEPVAPLQQSANRWDRHSLGSNDPDSLDVVVRKVRGLLNKLTMEKFDSISDQIIAWANKSEKEKDSRTLVQVIRLVFESAVDQATWSEMYARLCRKMMEQISPKVQDDSIKNAEGKPIAGGQLFRKYLLNRCQEDFEQGWATKEAIAAVTAFKAIQDQAPEATAEKEGDGKEGIVLYSNEYYAMQKAKRQGLGLIKFIGELFKLQMLTERIMHECVKKLLGNVENPEEEEIESLCKLLTTVGQFLDTSKARAHMDVYFSRMKGFTKNSNVSFRMQFMLQDVLELRERKWVGRNAVAAPTTIAQIHEAAAKEKAAQEKESYQRQMSMSRGGSRRGGERGEYLQAGADGWAVPGGNSAPRPPSKAGDLSKFGQISNKGASLTFGPQSSIYAGKKDKRESVQRSNSSSQNVFSMLNNDSTAEATPREMLQRKRLVFAPRSKPVEGQENAPTTAESEASLDEEVTAEPEPVEMSEKDAKKKIQEDIKEFIAVRNLDEADVYFMQLPAKHHPLLVDKLISFAVESKETDAQLVAELFSHASTKSLCTLANFESGFAGVLEFLDDIAADAPMAFKLMAIMMKGPAFDDEQRRYLTSKTDSVKLLGLLSLAR</sequence>
<dbReference type="PROSITE" id="PS51366">
    <property type="entry name" value="MI"/>
    <property type="match status" value="1"/>
</dbReference>
<keyword evidence="7" id="KW-0648">Protein biosynthesis</keyword>
<keyword evidence="4" id="KW-0396">Initiation factor</keyword>
<comment type="similarity">
    <text evidence="2">Belongs to the eukaryotic initiation factor 4G family.</text>
</comment>
<evidence type="ECO:0000256" key="7">
    <source>
        <dbReference type="ARBA" id="ARBA00022917"/>
    </source>
</evidence>
<dbReference type="InterPro" id="IPR003890">
    <property type="entry name" value="MIF4G-like_typ-3"/>
</dbReference>
<dbReference type="Pfam" id="PF02847">
    <property type="entry name" value="MA3"/>
    <property type="match status" value="1"/>
</dbReference>
<keyword evidence="3" id="KW-0963">Cytoplasm</keyword>
<dbReference type="SUPFAM" id="SSF101489">
    <property type="entry name" value="Eukaryotic initiation factor 4f subunit eIF4g, eIF4e-binding domain"/>
    <property type="match status" value="1"/>
</dbReference>
<dbReference type="SMART" id="SM00543">
    <property type="entry name" value="MIF4G"/>
    <property type="match status" value="1"/>
</dbReference>
<dbReference type="InterPro" id="IPR003891">
    <property type="entry name" value="Initiation_fac_eIF4g_MI"/>
</dbReference>
<dbReference type="OrthoDB" id="514777at2759"/>
<dbReference type="Pfam" id="PF12152">
    <property type="entry name" value="eIF_4G1"/>
    <property type="match status" value="1"/>
</dbReference>
<evidence type="ECO:0000256" key="4">
    <source>
        <dbReference type="ARBA" id="ARBA00022540"/>
    </source>
</evidence>
<evidence type="ECO:0000256" key="3">
    <source>
        <dbReference type="ARBA" id="ARBA00022490"/>
    </source>
</evidence>
<keyword evidence="5" id="KW-0597">Phosphoprotein</keyword>
<dbReference type="Proteomes" id="UP000217790">
    <property type="component" value="Unassembled WGS sequence"/>
</dbReference>
<organism evidence="10 11">
    <name type="scientific">Armillaria gallica</name>
    <name type="common">Bulbous honey fungus</name>
    <name type="synonym">Armillaria bulbosa</name>
    <dbReference type="NCBI Taxonomy" id="47427"/>
    <lineage>
        <taxon>Eukaryota</taxon>
        <taxon>Fungi</taxon>
        <taxon>Dikarya</taxon>
        <taxon>Basidiomycota</taxon>
        <taxon>Agaricomycotina</taxon>
        <taxon>Agaricomycetes</taxon>
        <taxon>Agaricomycetidae</taxon>
        <taxon>Agaricales</taxon>
        <taxon>Marasmiineae</taxon>
        <taxon>Physalacriaceae</taxon>
        <taxon>Armillaria</taxon>
    </lineage>
</organism>
<dbReference type="GO" id="GO:0003743">
    <property type="term" value="F:translation initiation factor activity"/>
    <property type="evidence" value="ECO:0007669"/>
    <property type="project" value="UniProtKB-KW"/>
</dbReference>
<dbReference type="AlphaFoldDB" id="A0A2H3CV31"/>
<protein>
    <submittedName>
        <fullName evidence="10">ARM repeat-containing protein</fullName>
    </submittedName>
</protein>
<reference evidence="11" key="1">
    <citation type="journal article" date="2017" name="Nat. Ecol. Evol.">
        <title>Genome expansion and lineage-specific genetic innovations in the forest pathogenic fungi Armillaria.</title>
        <authorList>
            <person name="Sipos G."/>
            <person name="Prasanna A.N."/>
            <person name="Walter M.C."/>
            <person name="O'Connor E."/>
            <person name="Balint B."/>
            <person name="Krizsan K."/>
            <person name="Kiss B."/>
            <person name="Hess J."/>
            <person name="Varga T."/>
            <person name="Slot J."/>
            <person name="Riley R."/>
            <person name="Boka B."/>
            <person name="Rigling D."/>
            <person name="Barry K."/>
            <person name="Lee J."/>
            <person name="Mihaltcheva S."/>
            <person name="LaButti K."/>
            <person name="Lipzen A."/>
            <person name="Waldron R."/>
            <person name="Moloney N.M."/>
            <person name="Sperisen C."/>
            <person name="Kredics L."/>
            <person name="Vagvoelgyi C."/>
            <person name="Patrignani A."/>
            <person name="Fitzpatrick D."/>
            <person name="Nagy I."/>
            <person name="Doyle S."/>
            <person name="Anderson J.B."/>
            <person name="Grigoriev I.V."/>
            <person name="Gueldener U."/>
            <person name="Muensterkoetter M."/>
            <person name="Nagy L.G."/>
        </authorList>
    </citation>
    <scope>NUCLEOTIDE SEQUENCE [LARGE SCALE GENOMIC DNA]</scope>
    <source>
        <strain evidence="11">Ar21-2</strain>
    </source>
</reference>
<evidence type="ECO:0000259" key="9">
    <source>
        <dbReference type="PROSITE" id="PS51366"/>
    </source>
</evidence>
<dbReference type="InterPro" id="IPR022745">
    <property type="entry name" value="eIF4G1_eIF4E-bd"/>
</dbReference>
<dbReference type="FunFam" id="1.25.40.180:FF:000020">
    <property type="entry name" value="Eukaryotic translation initiation factor subunit"/>
    <property type="match status" value="1"/>
</dbReference>
<feature type="region of interest" description="Disordered" evidence="8">
    <location>
        <begin position="206"/>
        <end position="239"/>
    </location>
</feature>
<comment type="subcellular location">
    <subcellularLocation>
        <location evidence="1">Cytoplasm</location>
    </subcellularLocation>
</comment>
<evidence type="ECO:0000256" key="6">
    <source>
        <dbReference type="ARBA" id="ARBA00022884"/>
    </source>
</evidence>
<evidence type="ECO:0000256" key="1">
    <source>
        <dbReference type="ARBA" id="ARBA00004496"/>
    </source>
</evidence>
<dbReference type="SUPFAM" id="SSF48371">
    <property type="entry name" value="ARM repeat"/>
    <property type="match status" value="2"/>
</dbReference>